<organism evidence="2 3">
    <name type="scientific">Pelotomaculum schinkii</name>
    <dbReference type="NCBI Taxonomy" id="78350"/>
    <lineage>
        <taxon>Bacteria</taxon>
        <taxon>Bacillati</taxon>
        <taxon>Bacillota</taxon>
        <taxon>Clostridia</taxon>
        <taxon>Eubacteriales</taxon>
        <taxon>Desulfotomaculaceae</taxon>
        <taxon>Pelotomaculum</taxon>
    </lineage>
</organism>
<feature type="transmembrane region" description="Helical" evidence="1">
    <location>
        <begin position="135"/>
        <end position="156"/>
    </location>
</feature>
<dbReference type="EMBL" id="QFGA01000004">
    <property type="protein sequence ID" value="TEB04341.1"/>
    <property type="molecule type" value="Genomic_DNA"/>
</dbReference>
<dbReference type="Proteomes" id="UP000298324">
    <property type="component" value="Unassembled WGS sequence"/>
</dbReference>
<dbReference type="Pfam" id="PF07187">
    <property type="entry name" value="DUF1405"/>
    <property type="match status" value="1"/>
</dbReference>
<dbReference type="PANTHER" id="PTHR40042">
    <property type="entry name" value="HYPOTHETICAL MEMBRANE SPANNING PROTEIN"/>
    <property type="match status" value="1"/>
</dbReference>
<feature type="transmembrane region" description="Helical" evidence="1">
    <location>
        <begin position="17"/>
        <end position="36"/>
    </location>
</feature>
<dbReference type="RefSeq" id="WP_190259486.1">
    <property type="nucleotide sequence ID" value="NZ_QFGA01000004.1"/>
</dbReference>
<dbReference type="AlphaFoldDB" id="A0A4Y7R6S3"/>
<feature type="transmembrane region" description="Helical" evidence="1">
    <location>
        <begin position="79"/>
        <end position="100"/>
    </location>
</feature>
<dbReference type="PANTHER" id="PTHR40042:SF1">
    <property type="entry name" value="DUF1405 DOMAIN-CONTAINING PROTEIN"/>
    <property type="match status" value="1"/>
</dbReference>
<reference evidence="2 3" key="1">
    <citation type="journal article" date="2018" name="Environ. Microbiol.">
        <title>Novel energy conservation strategies and behaviour of Pelotomaculum schinkii driving syntrophic propionate catabolism.</title>
        <authorList>
            <person name="Hidalgo-Ahumada C.A.P."/>
            <person name="Nobu M.K."/>
            <person name="Narihiro T."/>
            <person name="Tamaki H."/>
            <person name="Liu W.T."/>
            <person name="Kamagata Y."/>
            <person name="Stams A.J.M."/>
            <person name="Imachi H."/>
            <person name="Sousa D.Z."/>
        </authorList>
    </citation>
    <scope>NUCLEOTIDE SEQUENCE [LARGE SCALE GENOMIC DNA]</scope>
    <source>
        <strain evidence="2 3">HH</strain>
    </source>
</reference>
<dbReference type="InterPro" id="IPR009845">
    <property type="entry name" value="DUF1405"/>
</dbReference>
<feature type="transmembrane region" description="Helical" evidence="1">
    <location>
        <begin position="112"/>
        <end position="128"/>
    </location>
</feature>
<feature type="transmembrane region" description="Helical" evidence="1">
    <location>
        <begin position="168"/>
        <end position="187"/>
    </location>
</feature>
<feature type="transmembrane region" description="Helical" evidence="1">
    <location>
        <begin position="56"/>
        <end position="72"/>
    </location>
</feature>
<keyword evidence="1" id="KW-0472">Membrane</keyword>
<gene>
    <name evidence="2" type="ORF">Psch_04067</name>
</gene>
<evidence type="ECO:0000256" key="1">
    <source>
        <dbReference type="SAM" id="Phobius"/>
    </source>
</evidence>
<name>A0A4Y7R6S3_9FIRM</name>
<proteinExistence type="predicted"/>
<evidence type="ECO:0008006" key="4">
    <source>
        <dbReference type="Google" id="ProtNLM"/>
    </source>
</evidence>
<accession>A0A4Y7R6S3</accession>
<comment type="caution">
    <text evidence="2">The sequence shown here is derived from an EMBL/GenBank/DDBJ whole genome shotgun (WGS) entry which is preliminary data.</text>
</comment>
<keyword evidence="1" id="KW-1133">Transmembrane helix</keyword>
<evidence type="ECO:0000313" key="2">
    <source>
        <dbReference type="EMBL" id="TEB04341.1"/>
    </source>
</evidence>
<protein>
    <recommendedName>
        <fullName evidence="4">DUF1405 domain-containing protein</fullName>
    </recommendedName>
</protein>
<keyword evidence="1" id="KW-0812">Transmembrane</keyword>
<evidence type="ECO:0000313" key="3">
    <source>
        <dbReference type="Proteomes" id="UP000298324"/>
    </source>
</evidence>
<keyword evidence="3" id="KW-1185">Reference proteome</keyword>
<sequence length="193" mass="21513">MLSLWRDFWKDPRQPRFMAPLLVINVLGSAYGYFWYREQLAETSFYLWPFVPDSPLSTTLFAVALLFHLTGANKTMFQVLACTVSIKYGIWAVIMITNYWSSGGPVAPTETMLWLSHLGMAAEGAIFLRTYRFGINVVIITGAWMLVNDLMDYGAGLHPYLFMAGQDTLAMAAALALTVLLTCVLSFSGRSGV</sequence>